<dbReference type="RefSeq" id="WP_166106274.1">
    <property type="nucleotide sequence ID" value="NZ_JAADJT010000009.1"/>
</dbReference>
<evidence type="ECO:0000313" key="1">
    <source>
        <dbReference type="EMBL" id="NGZ86425.1"/>
    </source>
</evidence>
<keyword evidence="2" id="KW-1185">Reference proteome</keyword>
<dbReference type="EMBL" id="JAADJT010000009">
    <property type="protein sequence ID" value="NGZ86425.1"/>
    <property type="molecule type" value="Genomic_DNA"/>
</dbReference>
<organism evidence="1 2">
    <name type="scientific">Duganella aceris</name>
    <dbReference type="NCBI Taxonomy" id="2703883"/>
    <lineage>
        <taxon>Bacteria</taxon>
        <taxon>Pseudomonadati</taxon>
        <taxon>Pseudomonadota</taxon>
        <taxon>Betaproteobacteria</taxon>
        <taxon>Burkholderiales</taxon>
        <taxon>Oxalobacteraceae</taxon>
        <taxon>Telluria group</taxon>
        <taxon>Duganella</taxon>
    </lineage>
</organism>
<accession>A0ABX0FP68</accession>
<reference evidence="2" key="1">
    <citation type="submission" date="2023-07" db="EMBL/GenBank/DDBJ databases">
        <title>Duganella aceri sp. nov., isolated from tree sap.</title>
        <authorList>
            <person name="Kim I.S."/>
        </authorList>
    </citation>
    <scope>NUCLEOTIDE SEQUENCE [LARGE SCALE GENOMIC DNA]</scope>
    <source>
        <strain evidence="2">SAP-35</strain>
    </source>
</reference>
<name>A0ABX0FP68_9BURK</name>
<evidence type="ECO:0000313" key="2">
    <source>
        <dbReference type="Proteomes" id="UP000666369"/>
    </source>
</evidence>
<comment type="caution">
    <text evidence="1">The sequence shown here is derived from an EMBL/GenBank/DDBJ whole genome shotgun (WGS) entry which is preliminary data.</text>
</comment>
<protein>
    <submittedName>
        <fullName evidence="1">Uncharacterized protein</fullName>
    </submittedName>
</protein>
<proteinExistence type="predicted"/>
<sequence>MHDSLDLSTSTPWPAEAIPKHWIESLFKKMAFTYGTKLADQWRGTDTAGVKQHWALELGALTNAQLCAGVAALNTRPWPPTLPEFIAMCRPPVDPIVAFHEAAEQGARRDRGEPDTWSTPAIYWAWVRVGRREVATQPYAVLRTRWEAALIAELGKAEIEQVPAPAPQLPAPGKSATAPAKARELLARMKLKDQNTKPEGDGRKWARDVLARGDAASIHCVKIAQQALGMR</sequence>
<dbReference type="Proteomes" id="UP000666369">
    <property type="component" value="Unassembled WGS sequence"/>
</dbReference>
<gene>
    <name evidence="1" type="ORF">GW587_19460</name>
</gene>